<dbReference type="Proteomes" id="UP000815325">
    <property type="component" value="Unassembled WGS sequence"/>
</dbReference>
<sequence>MAANLAIFQPEVFACAIARTGAYNRTLTPFGFQNEERTLWQAPEVYARMSPFMNADKATRPILLIHGEDDNNPGTFTLQSERFYAALKGHGVTSRLVILPCEAHGYRARESVLHALYEQDQWMERFAGFGRKDPDYTRDT</sequence>
<gene>
    <name evidence="3" type="ORF">DUNSADRAFT_694</name>
</gene>
<keyword evidence="4" id="KW-1185">Reference proteome</keyword>
<accession>A0ABQ7FYH0</accession>
<protein>
    <submittedName>
        <fullName evidence="3">Alpha/Beta hydrolase protein</fullName>
    </submittedName>
</protein>
<evidence type="ECO:0000313" key="4">
    <source>
        <dbReference type="Proteomes" id="UP000815325"/>
    </source>
</evidence>
<dbReference type="SUPFAM" id="SSF53474">
    <property type="entry name" value="alpha/beta-Hydrolases"/>
    <property type="match status" value="1"/>
</dbReference>
<dbReference type="GO" id="GO:0016787">
    <property type="term" value="F:hydrolase activity"/>
    <property type="evidence" value="ECO:0007669"/>
    <property type="project" value="UniProtKB-KW"/>
</dbReference>
<evidence type="ECO:0000313" key="3">
    <source>
        <dbReference type="EMBL" id="KAF5827415.1"/>
    </source>
</evidence>
<dbReference type="EMBL" id="MU070510">
    <property type="protein sequence ID" value="KAF5827415.1"/>
    <property type="molecule type" value="Genomic_DNA"/>
</dbReference>
<dbReference type="Pfam" id="PF00326">
    <property type="entry name" value="Peptidase_S9"/>
    <property type="match status" value="1"/>
</dbReference>
<evidence type="ECO:0000256" key="1">
    <source>
        <dbReference type="ARBA" id="ARBA00022801"/>
    </source>
</evidence>
<dbReference type="PANTHER" id="PTHR42776:SF28">
    <property type="entry name" value="GLUTAMYL ENDOPEPTIDASE, CHLOROPLASTIC-RELATED"/>
    <property type="match status" value="1"/>
</dbReference>
<organism evidence="3 4">
    <name type="scientific">Dunaliella salina</name>
    <name type="common">Green alga</name>
    <name type="synonym">Protococcus salinus</name>
    <dbReference type="NCBI Taxonomy" id="3046"/>
    <lineage>
        <taxon>Eukaryota</taxon>
        <taxon>Viridiplantae</taxon>
        <taxon>Chlorophyta</taxon>
        <taxon>core chlorophytes</taxon>
        <taxon>Chlorophyceae</taxon>
        <taxon>CS clade</taxon>
        <taxon>Chlamydomonadales</taxon>
        <taxon>Dunaliellaceae</taxon>
        <taxon>Dunaliella</taxon>
    </lineage>
</organism>
<feature type="domain" description="Peptidase S9 prolyl oligopeptidase catalytic" evidence="2">
    <location>
        <begin position="3"/>
        <end position="126"/>
    </location>
</feature>
<proteinExistence type="predicted"/>
<dbReference type="PANTHER" id="PTHR42776">
    <property type="entry name" value="SERINE PEPTIDASE S9 FAMILY MEMBER"/>
    <property type="match status" value="1"/>
</dbReference>
<dbReference type="InterPro" id="IPR029058">
    <property type="entry name" value="AB_hydrolase_fold"/>
</dbReference>
<comment type="caution">
    <text evidence="3">The sequence shown here is derived from an EMBL/GenBank/DDBJ whole genome shotgun (WGS) entry which is preliminary data.</text>
</comment>
<dbReference type="Gene3D" id="3.40.50.1820">
    <property type="entry name" value="alpha/beta hydrolase"/>
    <property type="match status" value="1"/>
</dbReference>
<evidence type="ECO:0000259" key="2">
    <source>
        <dbReference type="Pfam" id="PF00326"/>
    </source>
</evidence>
<name>A0ABQ7FYH0_DUNSA</name>
<keyword evidence="1 3" id="KW-0378">Hydrolase</keyword>
<dbReference type="InterPro" id="IPR001375">
    <property type="entry name" value="Peptidase_S9_cat"/>
</dbReference>
<reference evidence="3" key="1">
    <citation type="submission" date="2017-08" db="EMBL/GenBank/DDBJ databases">
        <authorList>
            <person name="Polle J.E."/>
            <person name="Barry K."/>
            <person name="Cushman J."/>
            <person name="Schmutz J."/>
            <person name="Tran D."/>
            <person name="Hathwaick L.T."/>
            <person name="Yim W.C."/>
            <person name="Jenkins J."/>
            <person name="Mckie-Krisberg Z.M."/>
            <person name="Prochnik S."/>
            <person name="Lindquist E."/>
            <person name="Dockter R.B."/>
            <person name="Adam C."/>
            <person name="Molina H."/>
            <person name="Bunkerborg J."/>
            <person name="Jin E."/>
            <person name="Buchheim M."/>
            <person name="Magnuson J."/>
        </authorList>
    </citation>
    <scope>NUCLEOTIDE SEQUENCE</scope>
    <source>
        <strain evidence="3">CCAP 19/18</strain>
    </source>
</reference>